<keyword evidence="3" id="KW-1185">Reference proteome</keyword>
<dbReference type="EMBL" id="CATQJA010002659">
    <property type="protein sequence ID" value="CAJ0580120.1"/>
    <property type="molecule type" value="Genomic_DNA"/>
</dbReference>
<dbReference type="PANTHER" id="PTHR34228">
    <property type="entry name" value="PROTEIN CBG09474-RELATED"/>
    <property type="match status" value="1"/>
</dbReference>
<gene>
    <name evidence="2" type="ORF">MSPICULIGERA_LOCUS18322</name>
</gene>
<protein>
    <submittedName>
        <fullName evidence="2">Uncharacterized protein</fullName>
    </submittedName>
</protein>
<proteinExistence type="predicted"/>
<dbReference type="Proteomes" id="UP001177023">
    <property type="component" value="Unassembled WGS sequence"/>
</dbReference>
<evidence type="ECO:0000256" key="1">
    <source>
        <dbReference type="SAM" id="SignalP"/>
    </source>
</evidence>
<dbReference type="GO" id="GO:0006644">
    <property type="term" value="P:phospholipid metabolic process"/>
    <property type="evidence" value="ECO:0007669"/>
    <property type="project" value="InterPro"/>
</dbReference>
<feature type="non-terminal residue" evidence="2">
    <location>
        <position position="204"/>
    </location>
</feature>
<feature type="signal peptide" evidence="1">
    <location>
        <begin position="1"/>
        <end position="19"/>
    </location>
</feature>
<dbReference type="PANTHER" id="PTHR34228:SF4">
    <property type="entry name" value="VENOM PROTEIN"/>
    <property type="match status" value="1"/>
</dbReference>
<name>A0AA36D4T8_9BILA</name>
<accession>A0AA36D4T8</accession>
<comment type="caution">
    <text evidence="2">The sequence shown here is derived from an EMBL/GenBank/DDBJ whole genome shotgun (WGS) entry which is preliminary data.</text>
</comment>
<dbReference type="SUPFAM" id="SSF48619">
    <property type="entry name" value="Phospholipase A2, PLA2"/>
    <property type="match status" value="1"/>
</dbReference>
<feature type="chain" id="PRO_5041267911" evidence="1">
    <location>
        <begin position="20"/>
        <end position="204"/>
    </location>
</feature>
<dbReference type="AlphaFoldDB" id="A0AA36D4T8"/>
<evidence type="ECO:0000313" key="2">
    <source>
        <dbReference type="EMBL" id="CAJ0580120.1"/>
    </source>
</evidence>
<dbReference type="GO" id="GO:0050482">
    <property type="term" value="P:arachidonate secretion"/>
    <property type="evidence" value="ECO:0007669"/>
    <property type="project" value="InterPro"/>
</dbReference>
<dbReference type="InterPro" id="IPR053322">
    <property type="entry name" value="PLA2-like"/>
</dbReference>
<sequence>MNSRVVLYLLVFFPLLTMASWPPLTCDRGTEFLPRHLISGAVREPKFENPSNVTYEPQAQPQRLIDPFYRDTHPFLYDDLGRVLRPDVTMTVALESYEKAKTSASFHCGTVFVPGSIDFLSGFVSGFCPHVYDQVDAACFIHDTCYDVDPMPVERKTFCDRLFCNHLARISDQSWGCQWATAAMCQAVELFPYAMFDARMREEP</sequence>
<organism evidence="2 3">
    <name type="scientific">Mesorhabditis spiculigera</name>
    <dbReference type="NCBI Taxonomy" id="96644"/>
    <lineage>
        <taxon>Eukaryota</taxon>
        <taxon>Metazoa</taxon>
        <taxon>Ecdysozoa</taxon>
        <taxon>Nematoda</taxon>
        <taxon>Chromadorea</taxon>
        <taxon>Rhabditida</taxon>
        <taxon>Rhabditina</taxon>
        <taxon>Rhabditomorpha</taxon>
        <taxon>Rhabditoidea</taxon>
        <taxon>Rhabditidae</taxon>
        <taxon>Mesorhabditinae</taxon>
        <taxon>Mesorhabditis</taxon>
    </lineage>
</organism>
<dbReference type="GO" id="GO:0004623">
    <property type="term" value="F:phospholipase A2 activity"/>
    <property type="evidence" value="ECO:0007669"/>
    <property type="project" value="InterPro"/>
</dbReference>
<reference evidence="2" key="1">
    <citation type="submission" date="2023-06" db="EMBL/GenBank/DDBJ databases">
        <authorList>
            <person name="Delattre M."/>
        </authorList>
    </citation>
    <scope>NUCLEOTIDE SEQUENCE</scope>
    <source>
        <strain evidence="2">AF72</strain>
    </source>
</reference>
<keyword evidence="1" id="KW-0732">Signal</keyword>
<evidence type="ECO:0000313" key="3">
    <source>
        <dbReference type="Proteomes" id="UP001177023"/>
    </source>
</evidence>
<dbReference type="InterPro" id="IPR036444">
    <property type="entry name" value="PLipase_A2_dom_sf"/>
</dbReference>